<dbReference type="InterPro" id="IPR007206">
    <property type="entry name" value="Protein_HGH1_C"/>
</dbReference>
<comment type="caution">
    <text evidence="5">The sequence shown here is derived from an EMBL/GenBank/DDBJ whole genome shotgun (WGS) entry which is preliminary data.</text>
</comment>
<dbReference type="InterPro" id="IPR016024">
    <property type="entry name" value="ARM-type_fold"/>
</dbReference>
<dbReference type="Gene3D" id="1.25.10.10">
    <property type="entry name" value="Leucine-rich Repeat Variant"/>
    <property type="match status" value="1"/>
</dbReference>
<dbReference type="SUPFAM" id="SSF48371">
    <property type="entry name" value="ARM repeat"/>
    <property type="match status" value="1"/>
</dbReference>
<dbReference type="PANTHER" id="PTHR13387:SF9">
    <property type="entry name" value="PROTEIN HGH1 HOMOLOG"/>
    <property type="match status" value="1"/>
</dbReference>
<dbReference type="Pfam" id="PF04064">
    <property type="entry name" value="DUF384"/>
    <property type="match status" value="1"/>
</dbReference>
<dbReference type="Pfam" id="PF04063">
    <property type="entry name" value="DUF383"/>
    <property type="match status" value="1"/>
</dbReference>
<evidence type="ECO:0000313" key="6">
    <source>
        <dbReference type="Proteomes" id="UP000318582"/>
    </source>
</evidence>
<sequence length="397" mass="44351">MEAQLLELFSFLTDGRPDVRQLAAKNTAGLTTTTEFLPFFKLNDCQVVKDLMKLIKGEPMAAHDALSSLINLCVDPDFVAVMDNEDFLYDLILLIVLPRNVVADLCCMLLNNLSESSSVARKLVADISHTATRAASPSTPSAASDTPKENSETKLKTHYLDNLLEVFVRGEGKRYNPSAEYDFLGGVLANVAMTNAGSQWFRGRTGVDGAMRLSKMVVFCEHKNRIRRSAAISTLKNTAFDPEGHELLLTDSELNLLPYILLPLSGPEEYTDEEMDGMPDELQLLEDDKTREPDAKLRATLVETLLLFTTTRKGREILRAKKVYPVVQKLHLQEKDDNVQDVIERIVQMLMRDEEADGTDGTVALPPSKRLKQVDPKDFTIEEVVDSDEEMEIEGLI</sequence>
<dbReference type="AlphaFoldDB" id="A0A507DUQ4"/>
<organism evidence="5 6">
    <name type="scientific">Powellomyces hirtus</name>
    <dbReference type="NCBI Taxonomy" id="109895"/>
    <lineage>
        <taxon>Eukaryota</taxon>
        <taxon>Fungi</taxon>
        <taxon>Fungi incertae sedis</taxon>
        <taxon>Chytridiomycota</taxon>
        <taxon>Chytridiomycota incertae sedis</taxon>
        <taxon>Chytridiomycetes</taxon>
        <taxon>Spizellomycetales</taxon>
        <taxon>Powellomycetaceae</taxon>
        <taxon>Powellomyces</taxon>
    </lineage>
</organism>
<name>A0A507DUQ4_9FUNG</name>
<dbReference type="InterPro" id="IPR007205">
    <property type="entry name" value="Protein_HGH1_N"/>
</dbReference>
<comment type="similarity">
    <text evidence="1">Belongs to the HGH1 family.</text>
</comment>
<evidence type="ECO:0000259" key="4">
    <source>
        <dbReference type="Pfam" id="PF04064"/>
    </source>
</evidence>
<reference evidence="5 6" key="1">
    <citation type="journal article" date="2019" name="Sci. Rep.">
        <title>Comparative genomics of chytrid fungi reveal insights into the obligate biotrophic and pathogenic lifestyle of Synchytrium endobioticum.</title>
        <authorList>
            <person name="van de Vossenberg B.T.L.H."/>
            <person name="Warris S."/>
            <person name="Nguyen H.D.T."/>
            <person name="van Gent-Pelzer M.P.E."/>
            <person name="Joly D.L."/>
            <person name="van de Geest H.C."/>
            <person name="Bonants P.J.M."/>
            <person name="Smith D.S."/>
            <person name="Levesque C.A."/>
            <person name="van der Lee T.A.J."/>
        </authorList>
    </citation>
    <scope>NUCLEOTIDE SEQUENCE [LARGE SCALE GENOMIC DNA]</scope>
    <source>
        <strain evidence="5 6">CBS 809.83</strain>
    </source>
</reference>
<keyword evidence="6" id="KW-1185">Reference proteome</keyword>
<protein>
    <recommendedName>
        <fullName evidence="2">Protein HGH1 homolog</fullName>
    </recommendedName>
</protein>
<dbReference type="Proteomes" id="UP000318582">
    <property type="component" value="Unassembled WGS sequence"/>
</dbReference>
<feature type="domain" description="Protein HGH1 N-terminal" evidence="3">
    <location>
        <begin position="95"/>
        <end position="298"/>
    </location>
</feature>
<evidence type="ECO:0000313" key="5">
    <source>
        <dbReference type="EMBL" id="TPX55453.1"/>
    </source>
</evidence>
<dbReference type="InterPro" id="IPR011989">
    <property type="entry name" value="ARM-like"/>
</dbReference>
<dbReference type="EMBL" id="QEAQ01000109">
    <property type="protein sequence ID" value="TPX55453.1"/>
    <property type="molecule type" value="Genomic_DNA"/>
</dbReference>
<feature type="domain" description="Protein HGH1 C-terminal" evidence="4">
    <location>
        <begin position="304"/>
        <end position="357"/>
    </location>
</feature>
<evidence type="ECO:0000256" key="2">
    <source>
        <dbReference type="ARBA" id="ARBA00014076"/>
    </source>
</evidence>
<dbReference type="InterPro" id="IPR039717">
    <property type="entry name" value="Hgh1"/>
</dbReference>
<evidence type="ECO:0000256" key="1">
    <source>
        <dbReference type="ARBA" id="ARBA00006712"/>
    </source>
</evidence>
<dbReference type="STRING" id="109895.A0A507DUQ4"/>
<proteinExistence type="inferred from homology"/>
<accession>A0A507DUQ4</accession>
<dbReference type="PANTHER" id="PTHR13387">
    <property type="entry name" value="PROTEIN HGH1 HOMOLOG"/>
    <property type="match status" value="1"/>
</dbReference>
<gene>
    <name evidence="5" type="ORF">PhCBS80983_g05299</name>
</gene>
<evidence type="ECO:0000259" key="3">
    <source>
        <dbReference type="Pfam" id="PF04063"/>
    </source>
</evidence>